<accession>A0A1E5IGE3</accession>
<gene>
    <name evidence="1" type="ORF">ATZ36_09265</name>
</gene>
<dbReference type="Proteomes" id="UP000095237">
    <property type="component" value="Unassembled WGS sequence"/>
</dbReference>
<evidence type="ECO:0000313" key="1">
    <source>
        <dbReference type="EMBL" id="OEG69484.1"/>
    </source>
</evidence>
<proteinExistence type="predicted"/>
<keyword evidence="2" id="KW-1185">Reference proteome</keyword>
<comment type="caution">
    <text evidence="1">The sequence shown here is derived from an EMBL/GenBank/DDBJ whole genome shotgun (WGS) entry which is preliminary data.</text>
</comment>
<reference evidence="1 2" key="1">
    <citation type="submission" date="2015-11" db="EMBL/GenBank/DDBJ databases">
        <title>Evidence for parallel genomic evolution in an endosymbiosis of termite gut flagellates.</title>
        <authorList>
            <person name="Zheng H."/>
        </authorList>
    </citation>
    <scope>NUCLEOTIDE SEQUENCE [LARGE SCALE GENOMIC DNA]</scope>
    <source>
        <strain evidence="1 2">CET450</strain>
    </source>
</reference>
<name>A0A1E5IGE3_ENDTX</name>
<evidence type="ECO:0000313" key="2">
    <source>
        <dbReference type="Proteomes" id="UP000095237"/>
    </source>
</evidence>
<dbReference type="AlphaFoldDB" id="A0A1E5IGE3"/>
<organism evidence="1 2">
    <name type="scientific">Endomicrobium trichonymphae</name>
    <dbReference type="NCBI Taxonomy" id="1408204"/>
    <lineage>
        <taxon>Bacteria</taxon>
        <taxon>Pseudomonadati</taxon>
        <taxon>Elusimicrobiota</taxon>
        <taxon>Endomicrobiia</taxon>
        <taxon>Endomicrobiales</taxon>
        <taxon>Endomicrobiaceae</taxon>
        <taxon>Candidatus Endomicrobiellum</taxon>
    </lineage>
</organism>
<sequence>MFYKNISLKGGVKCSPIKGRERNGGIDYVFMACGIIRGVVYEMGRGHMKEDIMKDENMGGVMNQIACKDFPHTKITEVFSDDCALFAPIPERSREDD</sequence>
<dbReference type="EMBL" id="LNVX01000690">
    <property type="protein sequence ID" value="OEG69484.1"/>
    <property type="molecule type" value="Genomic_DNA"/>
</dbReference>
<protein>
    <submittedName>
        <fullName evidence="1">Uncharacterized protein</fullName>
    </submittedName>
</protein>